<name>A0A2A9M9Q7_BESBE</name>
<accession>A0A2A9M9Q7</accession>
<dbReference type="GeneID" id="40311598"/>
<dbReference type="Proteomes" id="UP000224006">
    <property type="component" value="Chromosome VI"/>
</dbReference>
<dbReference type="KEGG" id="bbes:BESB_066720"/>
<feature type="region of interest" description="Disordered" evidence="1">
    <location>
        <begin position="249"/>
        <end position="273"/>
    </location>
</feature>
<sequence>MISSIVLGADTSATGYLSAGLLTCVCLAVRCCVCGKGLARERPIEATVAEIRGILQEWDGDTAVFFYTSWDTSSRHLLGLWGQAARFFSAASPPEDEPRSSRLLDVWRRFVPPLGAVQLRRFDCEKSGDARKLCRSLRLPFLPAALFFSYGPLREEPDKLGRRPLFDEEADSSMPLRCARFKGDLFMYDALLDWIQMMRRVSYAQRVFSSKQEPRDQSCEAGASSPAEDELARCREQLKKLESENQTLRKDVRRLQGSTQLEAADEDDRRESS</sequence>
<organism evidence="2 3">
    <name type="scientific">Besnoitia besnoiti</name>
    <name type="common">Apicomplexan protozoan</name>
    <dbReference type="NCBI Taxonomy" id="94643"/>
    <lineage>
        <taxon>Eukaryota</taxon>
        <taxon>Sar</taxon>
        <taxon>Alveolata</taxon>
        <taxon>Apicomplexa</taxon>
        <taxon>Conoidasida</taxon>
        <taxon>Coccidia</taxon>
        <taxon>Eucoccidiorida</taxon>
        <taxon>Eimeriorina</taxon>
        <taxon>Sarcocystidae</taxon>
        <taxon>Besnoitia</taxon>
    </lineage>
</organism>
<dbReference type="EMBL" id="NWUJ01000006">
    <property type="protein sequence ID" value="PFH34639.1"/>
    <property type="molecule type" value="Genomic_DNA"/>
</dbReference>
<evidence type="ECO:0000313" key="3">
    <source>
        <dbReference type="Proteomes" id="UP000224006"/>
    </source>
</evidence>
<dbReference type="RefSeq" id="XP_029218648.1">
    <property type="nucleotide sequence ID" value="XM_029365065.1"/>
</dbReference>
<keyword evidence="3" id="KW-1185">Reference proteome</keyword>
<reference evidence="2 3" key="1">
    <citation type="submission" date="2017-09" db="EMBL/GenBank/DDBJ databases">
        <title>Genome sequencing of Besnoitia besnoiti strain Bb-Ger1.</title>
        <authorList>
            <person name="Schares G."/>
            <person name="Venepally P."/>
            <person name="Lorenzi H.A."/>
        </authorList>
    </citation>
    <scope>NUCLEOTIDE SEQUENCE [LARGE SCALE GENOMIC DNA]</scope>
    <source>
        <strain evidence="2 3">Bb-Ger1</strain>
    </source>
</reference>
<gene>
    <name evidence="2" type="ORF">BESB_066720</name>
</gene>
<evidence type="ECO:0000313" key="2">
    <source>
        <dbReference type="EMBL" id="PFH34639.1"/>
    </source>
</evidence>
<dbReference type="AlphaFoldDB" id="A0A2A9M9Q7"/>
<protein>
    <submittedName>
        <fullName evidence="2">Uncharacterized protein</fullName>
    </submittedName>
</protein>
<dbReference type="OrthoDB" id="361054at2759"/>
<dbReference type="VEuPathDB" id="ToxoDB:BESB_066720"/>
<proteinExistence type="predicted"/>
<comment type="caution">
    <text evidence="2">The sequence shown here is derived from an EMBL/GenBank/DDBJ whole genome shotgun (WGS) entry which is preliminary data.</text>
</comment>
<evidence type="ECO:0000256" key="1">
    <source>
        <dbReference type="SAM" id="MobiDB-lite"/>
    </source>
</evidence>